<reference evidence="3" key="1">
    <citation type="submission" date="2020-06" db="EMBL/GenBank/DDBJ databases">
        <authorList>
            <person name="Ji K."/>
            <person name="Li J."/>
        </authorList>
    </citation>
    <scope>NUCLEOTIDE SEQUENCE</scope>
    <source>
        <strain evidence="3">JKM2019</strain>
        <tissue evidence="3">Whole body</tissue>
    </source>
</reference>
<feature type="signal peptide" evidence="2">
    <location>
        <begin position="1"/>
        <end position="20"/>
    </location>
</feature>
<evidence type="ECO:0000313" key="3">
    <source>
        <dbReference type="EMBL" id="KAH7636465.1"/>
    </source>
</evidence>
<evidence type="ECO:0000256" key="1">
    <source>
        <dbReference type="SAM" id="MobiDB-lite"/>
    </source>
</evidence>
<evidence type="ECO:0000256" key="2">
    <source>
        <dbReference type="SAM" id="SignalP"/>
    </source>
</evidence>
<comment type="caution">
    <text evidence="3">The sequence shown here is derived from an EMBL/GenBank/DDBJ whole genome shotgun (WGS) entry which is preliminary data.</text>
</comment>
<dbReference type="AlphaFoldDB" id="A0A9D4NM82"/>
<feature type="compositionally biased region" description="Low complexity" evidence="1">
    <location>
        <begin position="456"/>
        <end position="486"/>
    </location>
</feature>
<dbReference type="Proteomes" id="UP000828236">
    <property type="component" value="Unassembled WGS sequence"/>
</dbReference>
<accession>A0A9D4NM82</accession>
<organism evidence="3">
    <name type="scientific">Dermatophagoides farinae</name>
    <name type="common">American house dust mite</name>
    <dbReference type="NCBI Taxonomy" id="6954"/>
    <lineage>
        <taxon>Eukaryota</taxon>
        <taxon>Metazoa</taxon>
        <taxon>Ecdysozoa</taxon>
        <taxon>Arthropoda</taxon>
        <taxon>Chelicerata</taxon>
        <taxon>Arachnida</taxon>
        <taxon>Acari</taxon>
        <taxon>Acariformes</taxon>
        <taxon>Sarcoptiformes</taxon>
        <taxon>Astigmata</taxon>
        <taxon>Psoroptidia</taxon>
        <taxon>Analgoidea</taxon>
        <taxon>Pyroglyphidae</taxon>
        <taxon>Dermatophagoidinae</taxon>
        <taxon>Dermatophagoides</taxon>
    </lineage>
</organism>
<protein>
    <recommendedName>
        <fullName evidence="4">ZP domain-containing protein</fullName>
    </recommendedName>
</protein>
<name>A0A9D4NM82_DERFA</name>
<reference evidence="3" key="2">
    <citation type="journal article" date="2021" name="World Allergy Organ. J.">
        <title>Chromosome-level assembly of Dermatophagoides farinae genome and transcriptome reveals two novel allergens Der f 37 and Der f 39.</title>
        <authorList>
            <person name="Chen J."/>
            <person name="Cai Z."/>
            <person name="Fan D."/>
            <person name="Hu J."/>
            <person name="Hou Y."/>
            <person name="He Y."/>
            <person name="Zhang Z."/>
            <person name="Zhao Z."/>
            <person name="Gao P."/>
            <person name="Hu W."/>
            <person name="Sun J."/>
            <person name="Li J."/>
            <person name="Ji K."/>
        </authorList>
    </citation>
    <scope>NUCLEOTIDE SEQUENCE</scope>
    <source>
        <strain evidence="3">JKM2019</strain>
    </source>
</reference>
<evidence type="ECO:0008006" key="4">
    <source>
        <dbReference type="Google" id="ProtNLM"/>
    </source>
</evidence>
<feature type="region of interest" description="Disordered" evidence="1">
    <location>
        <begin position="452"/>
        <end position="496"/>
    </location>
</feature>
<dbReference type="EMBL" id="SDOV01000010">
    <property type="protein sequence ID" value="KAH7636465.1"/>
    <property type="molecule type" value="Genomic_DNA"/>
</dbReference>
<keyword evidence="2" id="KW-0732">Signal</keyword>
<proteinExistence type="predicted"/>
<sequence length="496" mass="52634">MIISIIFLVIMIMPITFLDADPEILPPMNLSTFRDSPLLRSRKRISDINTAAAAAAGRGGGGGGGMAIPLSPLPIEQNHDFITDRVSMNLECRPKSMLMSMNFSEPFRGVVSVGKSTFGTYEQNQECALRGDGRRTYSLQIFHNRCLTRFDKKHGQFINTLFVRYHPTLETGGDYSKTLICKFGLVDFSQKSEKSKKKDNVQQILITKQIPQSTIAPISNVDSKYCSKIIQPPNLAMQKQILIPGSAMVLASQIQPSQFDSKFSSKFNSSDVSVMSALSSQGGGSSVLGSQLNPSDFQSSALGGQSSFGGGSSATSSFASSASSASSTPFSAMSDFGGSSFAGGSNAYSSMAGGSQAYSSFAGQGKNSSVVSSGVSKPGDGTSYFSGVTSLAVDPTSKLGGESKATSGDPKINVTVTISKAPQQQQHPPAEAPNGNLQKLYTPSQIFTKFLDENKQQSQTHPQTSTTVKQLPTTTATTTSTSNTFTKQPVAKFSKV</sequence>
<dbReference type="PANTHER" id="PTHR46560:SF11">
    <property type="entry name" value="GH09980P"/>
    <property type="match status" value="1"/>
</dbReference>
<gene>
    <name evidence="3" type="ORF">HUG17_10435</name>
</gene>
<feature type="chain" id="PRO_5038448067" description="ZP domain-containing protein" evidence="2">
    <location>
        <begin position="21"/>
        <end position="496"/>
    </location>
</feature>
<dbReference type="PANTHER" id="PTHR46560">
    <property type="entry name" value="CYPHER, ISOFORM B"/>
    <property type="match status" value="1"/>
</dbReference>